<dbReference type="CDD" id="cd06433">
    <property type="entry name" value="GT_2_WfgS_like"/>
    <property type="match status" value="1"/>
</dbReference>
<dbReference type="SUPFAM" id="SSF53448">
    <property type="entry name" value="Nucleotide-diphospho-sugar transferases"/>
    <property type="match status" value="1"/>
</dbReference>
<organism evidence="2 3">
    <name type="scientific">Opitutus terrae (strain DSM 11246 / JCM 15787 / PB90-1)</name>
    <dbReference type="NCBI Taxonomy" id="452637"/>
    <lineage>
        <taxon>Bacteria</taxon>
        <taxon>Pseudomonadati</taxon>
        <taxon>Verrucomicrobiota</taxon>
        <taxon>Opitutia</taxon>
        <taxon>Opitutales</taxon>
        <taxon>Opitutaceae</taxon>
        <taxon>Opitutus</taxon>
    </lineage>
</organism>
<dbReference type="PANTHER" id="PTHR43685">
    <property type="entry name" value="GLYCOSYLTRANSFERASE"/>
    <property type="match status" value="1"/>
</dbReference>
<dbReference type="KEGG" id="ote:Oter_1772"/>
<dbReference type="InterPro" id="IPR029044">
    <property type="entry name" value="Nucleotide-diphossugar_trans"/>
</dbReference>
<dbReference type="RefSeq" id="WP_012374593.1">
    <property type="nucleotide sequence ID" value="NC_010571.1"/>
</dbReference>
<keyword evidence="3" id="KW-1185">Reference proteome</keyword>
<dbReference type="CAZy" id="GT2">
    <property type="family name" value="Glycosyltransferase Family 2"/>
</dbReference>
<sequence>MSCAAPTISIIVVTKNPGPRLVATLESIWGQRWVQPEIIIIDGGSTDGTLDWLGGQPAQIAVLVSENDRGVYDAMNKGVALAQGDWVLFLGADDRLVGDMTLSEMRDYLTRTEAGVVAGEVAFDDGRIYRLSMRRSPLVRNFVHHQGAFYRRTLFTEMGKFDTSLAIMGDYDFNLRLWKSGVTFKAVDLRVAACGTHGLSDSGHWHGYREEILVRHRYAAVARCWFWDLLSLVRFVRKKVLRTLPHAPPKWQQATHAPRRSPKP</sequence>
<evidence type="ECO:0000313" key="3">
    <source>
        <dbReference type="Proteomes" id="UP000007013"/>
    </source>
</evidence>
<evidence type="ECO:0000313" key="2">
    <source>
        <dbReference type="EMBL" id="ACB75056.1"/>
    </source>
</evidence>
<proteinExistence type="predicted"/>
<dbReference type="eggNOG" id="COG1216">
    <property type="taxonomic scope" value="Bacteria"/>
</dbReference>
<evidence type="ECO:0000259" key="1">
    <source>
        <dbReference type="Pfam" id="PF00535"/>
    </source>
</evidence>
<dbReference type="EMBL" id="CP001032">
    <property type="protein sequence ID" value="ACB75056.1"/>
    <property type="molecule type" value="Genomic_DNA"/>
</dbReference>
<dbReference type="Proteomes" id="UP000007013">
    <property type="component" value="Chromosome"/>
</dbReference>
<dbReference type="PANTHER" id="PTHR43685:SF2">
    <property type="entry name" value="GLYCOSYLTRANSFERASE 2-LIKE DOMAIN-CONTAINING PROTEIN"/>
    <property type="match status" value="1"/>
</dbReference>
<feature type="domain" description="Glycosyltransferase 2-like" evidence="1">
    <location>
        <begin position="9"/>
        <end position="137"/>
    </location>
</feature>
<dbReference type="Pfam" id="PF00535">
    <property type="entry name" value="Glycos_transf_2"/>
    <property type="match status" value="1"/>
</dbReference>
<accession>B1ZVX0</accession>
<dbReference type="Gene3D" id="3.90.550.10">
    <property type="entry name" value="Spore Coat Polysaccharide Biosynthesis Protein SpsA, Chain A"/>
    <property type="match status" value="1"/>
</dbReference>
<protein>
    <submittedName>
        <fullName evidence="2">Glycosyl transferase family 2</fullName>
    </submittedName>
</protein>
<dbReference type="GO" id="GO:0016740">
    <property type="term" value="F:transferase activity"/>
    <property type="evidence" value="ECO:0007669"/>
    <property type="project" value="UniProtKB-KW"/>
</dbReference>
<keyword evidence="2" id="KW-0808">Transferase</keyword>
<dbReference type="HOGENOM" id="CLU_025996_21_1_0"/>
<reference evidence="2 3" key="1">
    <citation type="journal article" date="2011" name="J. Bacteriol.">
        <title>Genome sequence of the verrucomicrobium Opitutus terrae PB90-1, an abundant inhabitant of rice paddy soil ecosystems.</title>
        <authorList>
            <person name="van Passel M.W."/>
            <person name="Kant R."/>
            <person name="Palva A."/>
            <person name="Copeland A."/>
            <person name="Lucas S."/>
            <person name="Lapidus A."/>
            <person name="Glavina del Rio T."/>
            <person name="Pitluck S."/>
            <person name="Goltsman E."/>
            <person name="Clum A."/>
            <person name="Sun H."/>
            <person name="Schmutz J."/>
            <person name="Larimer F.W."/>
            <person name="Land M.L."/>
            <person name="Hauser L."/>
            <person name="Kyrpides N."/>
            <person name="Mikhailova N."/>
            <person name="Richardson P.P."/>
            <person name="Janssen P.H."/>
            <person name="de Vos W.M."/>
            <person name="Smidt H."/>
        </authorList>
    </citation>
    <scope>NUCLEOTIDE SEQUENCE [LARGE SCALE GENOMIC DNA]</scope>
    <source>
        <strain evidence="3">DSM 11246 / JCM 15787 / PB90-1</strain>
    </source>
</reference>
<gene>
    <name evidence="2" type="ordered locus">Oter_1772</name>
</gene>
<dbReference type="AlphaFoldDB" id="B1ZVX0"/>
<dbReference type="STRING" id="452637.Oter_1772"/>
<name>B1ZVX0_OPITP</name>
<dbReference type="InterPro" id="IPR001173">
    <property type="entry name" value="Glyco_trans_2-like"/>
</dbReference>
<dbReference type="InterPro" id="IPR050834">
    <property type="entry name" value="Glycosyltransf_2"/>
</dbReference>